<proteinExistence type="predicted"/>
<sequence>MSHAASDLITRAWHTALVHSGVRSVANRLRHGPDAPRPNTRITFTPSELTNRYHRAKNDNMRIGHWQTGQILDGDWDLATRPFRSSLKFQSCLKHFHDGTPWDQTRAMTYGFEKIASQGKYDACRTKADLVARYARLDDLWDKTKSAGALPAPLSETANARTGILVHIDRNGAPLFGNQGFHRLAIAQLADIPQITCVIGVVHPQAVSSGSFTTLLNR</sequence>
<organism evidence="1 2">
    <name type="scientific">Yoonia ponticola</name>
    <dbReference type="NCBI Taxonomy" id="1524255"/>
    <lineage>
        <taxon>Bacteria</taxon>
        <taxon>Pseudomonadati</taxon>
        <taxon>Pseudomonadota</taxon>
        <taxon>Alphaproteobacteria</taxon>
        <taxon>Rhodobacterales</taxon>
        <taxon>Paracoccaceae</taxon>
        <taxon>Yoonia</taxon>
    </lineage>
</organism>
<protein>
    <submittedName>
        <fullName evidence="1">Uncharacterized protein</fullName>
    </submittedName>
</protein>
<accession>A0A7W9BLL8</accession>
<comment type="caution">
    <text evidence="1">The sequence shown here is derived from an EMBL/GenBank/DDBJ whole genome shotgun (WGS) entry which is preliminary data.</text>
</comment>
<reference evidence="1 2" key="1">
    <citation type="submission" date="2020-08" db="EMBL/GenBank/DDBJ databases">
        <title>Genomic Encyclopedia of Type Strains, Phase IV (KMG-IV): sequencing the most valuable type-strain genomes for metagenomic binning, comparative biology and taxonomic classification.</title>
        <authorList>
            <person name="Goeker M."/>
        </authorList>
    </citation>
    <scope>NUCLEOTIDE SEQUENCE [LARGE SCALE GENOMIC DNA]</scope>
    <source>
        <strain evidence="1 2">DSM 101064</strain>
    </source>
</reference>
<dbReference type="AlphaFoldDB" id="A0A7W9BLL8"/>
<evidence type="ECO:0000313" key="2">
    <source>
        <dbReference type="Proteomes" id="UP000535415"/>
    </source>
</evidence>
<keyword evidence="2" id="KW-1185">Reference proteome</keyword>
<dbReference type="Proteomes" id="UP000535415">
    <property type="component" value="Unassembled WGS sequence"/>
</dbReference>
<name>A0A7W9BLL8_9RHOB</name>
<dbReference type="RefSeq" id="WP_183529411.1">
    <property type="nucleotide sequence ID" value="NZ_JACIJM010000006.1"/>
</dbReference>
<evidence type="ECO:0000313" key="1">
    <source>
        <dbReference type="EMBL" id="MBB5722802.1"/>
    </source>
</evidence>
<dbReference type="EMBL" id="JACIJM010000006">
    <property type="protein sequence ID" value="MBB5722802.1"/>
    <property type="molecule type" value="Genomic_DNA"/>
</dbReference>
<gene>
    <name evidence="1" type="ORF">FHS72_002432</name>
</gene>